<dbReference type="InterPro" id="IPR016471">
    <property type="entry name" value="Nicotinamide_PRibTrfase"/>
</dbReference>
<evidence type="ECO:0000256" key="3">
    <source>
        <dbReference type="ARBA" id="ARBA00022676"/>
    </source>
</evidence>
<evidence type="ECO:0000256" key="1">
    <source>
        <dbReference type="ARBA" id="ARBA00010897"/>
    </source>
</evidence>
<dbReference type="SUPFAM" id="SSF51690">
    <property type="entry name" value="Nicotinate/Quinolinate PRTase C-terminal domain-like"/>
    <property type="match status" value="1"/>
</dbReference>
<dbReference type="Gene3D" id="3.20.20.70">
    <property type="entry name" value="Aldolase class I"/>
    <property type="match status" value="1"/>
</dbReference>
<comment type="catalytic activity">
    <reaction evidence="8">
        <text>beta-nicotinamide D-ribonucleotide + diphosphate = 5-phospho-alpha-D-ribose 1-diphosphate + nicotinamide + H(+)</text>
        <dbReference type="Rhea" id="RHEA:16149"/>
        <dbReference type="ChEBI" id="CHEBI:14649"/>
        <dbReference type="ChEBI" id="CHEBI:15378"/>
        <dbReference type="ChEBI" id="CHEBI:17154"/>
        <dbReference type="ChEBI" id="CHEBI:33019"/>
        <dbReference type="ChEBI" id="CHEBI:58017"/>
        <dbReference type="EC" id="2.4.2.12"/>
    </reaction>
    <physiologicalReaction direction="right-to-left" evidence="8">
        <dbReference type="Rhea" id="RHEA:16151"/>
    </physiologicalReaction>
</comment>
<organism evidence="11 12">
    <name type="scientific">Cronobacter phage LPCS28</name>
    <dbReference type="NCBI Taxonomy" id="2924885"/>
    <lineage>
        <taxon>Viruses</taxon>
        <taxon>Duplodnaviria</taxon>
        <taxon>Heunggongvirae</taxon>
        <taxon>Uroviricota</taxon>
        <taxon>Caudoviricetes</taxon>
        <taxon>Pantevenvirales</taxon>
        <taxon>Straboviridae</taxon>
        <taxon>Nanhuvirus</taxon>
        <taxon>Nanhuvirus LPCS28</taxon>
    </lineage>
</organism>
<evidence type="ECO:0000259" key="10">
    <source>
        <dbReference type="Pfam" id="PF18127"/>
    </source>
</evidence>
<evidence type="ECO:0000313" key="12">
    <source>
        <dbReference type="Proteomes" id="UP000832072"/>
    </source>
</evidence>
<sequence>MSMFNFKRNLCLNTDSYKVTHWLQFPVGATHSSYYIESRGGEYDELMFAGITFVQRVLEKGITVADVKRANKVYKKHFGADYFNYEGWMMIAEKMDGKIPVKIKALDEGTVVPVKHALAVIENTVEGFHWLPGWLEMFLLRAVWYQTTVATVSYHCKKAIVEYYDMTSDLTGADRAMSIKTRLHDFGGRGVSSEESAGLGGSAHLYNFVGTDTVEALIFTQELFKEAEDFMPGFSIPAREHSTTTCYGREGEMSAYMNSVTQFGKGIYACVMDSYDYEEAIKAIAEGEIKDFIIEQGGTFVARPDSGNMVDNIMFALNEFGKRFGYTVNSKGYKVLHPSVRIIQGDEIHSHKDIRRVLSWMEANKWSAENVAFGMGGGLLQLPNRDTLKFAMKMSAIKIDGKWMEVYKSPKGAEWKKSKKGRLTLIWTGKEYQTVNTLIDVFDWGQEILKLKLVNSEIVGMSTHEDVTMLSDMQAGV</sequence>
<dbReference type="InterPro" id="IPR041529">
    <property type="entry name" value="DUF5598"/>
</dbReference>
<dbReference type="EC" id="2.4.2.12" evidence="6"/>
<evidence type="ECO:0000256" key="8">
    <source>
        <dbReference type="ARBA" id="ARBA00047835"/>
    </source>
</evidence>
<gene>
    <name evidence="11" type="ORF">EHEKIMEA_00106</name>
</gene>
<protein>
    <recommendedName>
        <fullName evidence="7">Nicotinamide phosphoribosyltransferase</fullName>
        <ecNumber evidence="6">2.4.2.12</ecNumber>
    </recommendedName>
</protein>
<dbReference type="PANTHER" id="PTHR43816:SF1">
    <property type="entry name" value="NICOTINAMIDE PHOSPHORIBOSYLTRANSFERASE"/>
    <property type="match status" value="1"/>
</dbReference>
<keyword evidence="4" id="KW-0808">Transferase</keyword>
<dbReference type="Proteomes" id="UP000832072">
    <property type="component" value="Segment"/>
</dbReference>
<evidence type="ECO:0000259" key="9">
    <source>
        <dbReference type="Pfam" id="PF04095"/>
    </source>
</evidence>
<dbReference type="PANTHER" id="PTHR43816">
    <property type="entry name" value="NICOTINAMIDE PHOSPHORIBOSYLTRANSFERASE"/>
    <property type="match status" value="1"/>
</dbReference>
<dbReference type="GO" id="GO:0009435">
    <property type="term" value="P:NAD+ biosynthetic process"/>
    <property type="evidence" value="ECO:0007669"/>
    <property type="project" value="InterPro"/>
</dbReference>
<dbReference type="PIRSF" id="PIRSF005943">
    <property type="entry name" value="NMPRT"/>
    <property type="match status" value="1"/>
</dbReference>
<comment type="similarity">
    <text evidence="1">Belongs to the NAPRTase family.</text>
</comment>
<feature type="domain" description="Nicotinate/nicotinamide phosphoribosyltransferase" evidence="9">
    <location>
        <begin position="182"/>
        <end position="443"/>
    </location>
</feature>
<proteinExistence type="inferred from homology"/>
<evidence type="ECO:0000313" key="11">
    <source>
        <dbReference type="EMBL" id="UNY46988.1"/>
    </source>
</evidence>
<dbReference type="InterPro" id="IPR013785">
    <property type="entry name" value="Aldolase_TIM"/>
</dbReference>
<dbReference type="GO" id="GO:0047280">
    <property type="term" value="F:nicotinamide phosphoribosyltransferase activity"/>
    <property type="evidence" value="ECO:0007669"/>
    <property type="project" value="UniProtKB-EC"/>
</dbReference>
<reference evidence="11 12" key="1">
    <citation type="submission" date="2022-02" db="EMBL/GenBank/DDBJ databases">
        <authorList>
            <person name="Tian F."/>
            <person name="Li J."/>
            <person name="Li F."/>
            <person name="Tong Y."/>
        </authorList>
    </citation>
    <scope>NUCLEOTIDE SEQUENCE [LARGE SCALE GENOMIC DNA]</scope>
</reference>
<feature type="domain" description="Nicotinamide phosphoribosyltransferase N-terminal" evidence="10">
    <location>
        <begin position="9"/>
        <end position="103"/>
    </location>
</feature>
<dbReference type="NCBIfam" id="NF006629">
    <property type="entry name" value="PRK09198.1"/>
    <property type="match status" value="1"/>
</dbReference>
<name>A0AAE9K803_9CAUD</name>
<keyword evidence="3" id="KW-0328">Glycosyltransferase</keyword>
<keyword evidence="12" id="KW-1185">Reference proteome</keyword>
<dbReference type="Pfam" id="PF18127">
    <property type="entry name" value="NAMPT_N"/>
    <property type="match status" value="1"/>
</dbReference>
<dbReference type="InterPro" id="IPR036068">
    <property type="entry name" value="Nicotinate_pribotase-like_C"/>
</dbReference>
<dbReference type="Pfam" id="PF04095">
    <property type="entry name" value="NAPRTase"/>
    <property type="match status" value="1"/>
</dbReference>
<evidence type="ECO:0000256" key="4">
    <source>
        <dbReference type="ARBA" id="ARBA00022679"/>
    </source>
</evidence>
<dbReference type="EMBL" id="OM638103">
    <property type="protein sequence ID" value="UNY46988.1"/>
    <property type="molecule type" value="Genomic_DNA"/>
</dbReference>
<evidence type="ECO:0000256" key="2">
    <source>
        <dbReference type="ARBA" id="ARBA00022642"/>
    </source>
</evidence>
<keyword evidence="2" id="KW-0662">Pyridine nucleotide biosynthesis</keyword>
<comment type="pathway">
    <text evidence="5">Cofactor biosynthesis; NAD(+) biosynthesis; nicotinamide D-ribonucleotide from 5-phospho-alpha-D-ribose 1-diphosphate and nicotinamide: step 1/1.</text>
</comment>
<evidence type="ECO:0000256" key="5">
    <source>
        <dbReference type="ARBA" id="ARBA00035007"/>
    </source>
</evidence>
<accession>A0AAE9K803</accession>
<dbReference type="InterPro" id="IPR041525">
    <property type="entry name" value="N/Namide_PRibTrfase"/>
</dbReference>
<evidence type="ECO:0000256" key="6">
    <source>
        <dbReference type="ARBA" id="ARBA00035024"/>
    </source>
</evidence>
<evidence type="ECO:0000256" key="7">
    <source>
        <dbReference type="ARBA" id="ARBA00035036"/>
    </source>
</evidence>